<gene>
    <name evidence="1" type="ORF">KI387_009525</name>
</gene>
<sequence>MCQWCLHKGKYAKNISIAGEDPKKEIEDEIRNLHSEDLGKVTKTAATLVMLATLPAAESYLRLAASWPLVFSGFVAHDLHRGRSFTFILHGSSSSAVGSWFGSVLSSQ</sequence>
<dbReference type="AlphaFoldDB" id="A0AA38CNL5"/>
<organism evidence="1 2">
    <name type="scientific">Taxus chinensis</name>
    <name type="common">Chinese yew</name>
    <name type="synonym">Taxus wallichiana var. chinensis</name>
    <dbReference type="NCBI Taxonomy" id="29808"/>
    <lineage>
        <taxon>Eukaryota</taxon>
        <taxon>Viridiplantae</taxon>
        <taxon>Streptophyta</taxon>
        <taxon>Embryophyta</taxon>
        <taxon>Tracheophyta</taxon>
        <taxon>Spermatophyta</taxon>
        <taxon>Pinopsida</taxon>
        <taxon>Pinidae</taxon>
        <taxon>Conifers II</taxon>
        <taxon>Cupressales</taxon>
        <taxon>Taxaceae</taxon>
        <taxon>Taxus</taxon>
    </lineage>
</organism>
<evidence type="ECO:0000313" key="1">
    <source>
        <dbReference type="EMBL" id="KAH9305121.1"/>
    </source>
</evidence>
<proteinExistence type="predicted"/>
<dbReference type="Proteomes" id="UP000824469">
    <property type="component" value="Unassembled WGS sequence"/>
</dbReference>
<dbReference type="EMBL" id="JAHRHJ020000008">
    <property type="protein sequence ID" value="KAH9305121.1"/>
    <property type="molecule type" value="Genomic_DNA"/>
</dbReference>
<reference evidence="1 2" key="1">
    <citation type="journal article" date="2021" name="Nat. Plants">
        <title>The Taxus genome provides insights into paclitaxel biosynthesis.</title>
        <authorList>
            <person name="Xiong X."/>
            <person name="Gou J."/>
            <person name="Liao Q."/>
            <person name="Li Y."/>
            <person name="Zhou Q."/>
            <person name="Bi G."/>
            <person name="Li C."/>
            <person name="Du R."/>
            <person name="Wang X."/>
            <person name="Sun T."/>
            <person name="Guo L."/>
            <person name="Liang H."/>
            <person name="Lu P."/>
            <person name="Wu Y."/>
            <person name="Zhang Z."/>
            <person name="Ro D.K."/>
            <person name="Shang Y."/>
            <person name="Huang S."/>
            <person name="Yan J."/>
        </authorList>
    </citation>
    <scope>NUCLEOTIDE SEQUENCE [LARGE SCALE GENOMIC DNA]</scope>
    <source>
        <strain evidence="1">Ta-2019</strain>
    </source>
</reference>
<feature type="non-terminal residue" evidence="1">
    <location>
        <position position="108"/>
    </location>
</feature>
<evidence type="ECO:0000313" key="2">
    <source>
        <dbReference type="Proteomes" id="UP000824469"/>
    </source>
</evidence>
<name>A0AA38CNL5_TAXCH</name>
<protein>
    <submittedName>
        <fullName evidence="1">Uncharacterized protein</fullName>
    </submittedName>
</protein>
<accession>A0AA38CNL5</accession>
<comment type="caution">
    <text evidence="1">The sequence shown here is derived from an EMBL/GenBank/DDBJ whole genome shotgun (WGS) entry which is preliminary data.</text>
</comment>
<keyword evidence="2" id="KW-1185">Reference proteome</keyword>